<sequence>MRRSTAFALTASSKRKAGEGSDKLLGGHIGPTSDDRAPATPAQLALFSLSQWQEAIYARIVEKVGTRSYWEQWAADVADIAATLTTRIKALLDGADAGVTAAFEQFLAGLRDNLDGSIAPDDANSMLSQHLITKPVFDALFAGHDFASHNPVSQTMQKMVDTIGAAGLEAETARLEGFYESVRPPCQ</sequence>
<dbReference type="InterPro" id="IPR053980">
    <property type="entry name" value="ISP_coupler"/>
</dbReference>
<dbReference type="Pfam" id="PF22240">
    <property type="entry name" value="ISP_coupler"/>
    <property type="match status" value="1"/>
</dbReference>
<feature type="region of interest" description="Disordered" evidence="1">
    <location>
        <begin position="1"/>
        <end position="37"/>
    </location>
</feature>
<feature type="domain" description="Type ISP restriction-modification enzyme coupler" evidence="2">
    <location>
        <begin position="69"/>
        <end position="183"/>
    </location>
</feature>
<dbReference type="Proteomes" id="UP000554965">
    <property type="component" value="Unassembled WGS sequence"/>
</dbReference>
<dbReference type="EMBL" id="OCTY01000002">
    <property type="protein sequence ID" value="SOJ53126.1"/>
    <property type="molecule type" value="Genomic_DNA"/>
</dbReference>
<gene>
    <name evidence="3" type="ORF">MSIMFB_00627</name>
</gene>
<keyword evidence="4" id="KW-1185">Reference proteome</keyword>
<protein>
    <recommendedName>
        <fullName evidence="2">Type ISP restriction-modification enzyme coupler domain-containing protein</fullName>
    </recommendedName>
</protein>
<evidence type="ECO:0000313" key="3">
    <source>
        <dbReference type="EMBL" id="SOJ53126.1"/>
    </source>
</evidence>
<accession>A0A7Z7IGK6</accession>
<organism evidence="3 4">
    <name type="scientific">Mycobacterium simulans</name>
    <dbReference type="NCBI Taxonomy" id="627089"/>
    <lineage>
        <taxon>Bacteria</taxon>
        <taxon>Bacillati</taxon>
        <taxon>Actinomycetota</taxon>
        <taxon>Actinomycetes</taxon>
        <taxon>Mycobacteriales</taxon>
        <taxon>Mycobacteriaceae</taxon>
        <taxon>Mycobacterium</taxon>
    </lineage>
</organism>
<name>A0A7Z7IGK6_9MYCO</name>
<dbReference type="AlphaFoldDB" id="A0A7Z7IGK6"/>
<evidence type="ECO:0000256" key="1">
    <source>
        <dbReference type="SAM" id="MobiDB-lite"/>
    </source>
</evidence>
<reference evidence="3 4" key="1">
    <citation type="submission" date="2017-10" db="EMBL/GenBank/DDBJ databases">
        <authorList>
            <consortium name="Urmite Genomes"/>
        </authorList>
    </citation>
    <scope>NUCLEOTIDE SEQUENCE [LARGE SCALE GENOMIC DNA]</scope>
    <source>
        <strain evidence="3 4">FB-527</strain>
    </source>
</reference>
<comment type="caution">
    <text evidence="3">The sequence shown here is derived from an EMBL/GenBank/DDBJ whole genome shotgun (WGS) entry which is preliminary data.</text>
</comment>
<evidence type="ECO:0000313" key="4">
    <source>
        <dbReference type="Proteomes" id="UP000554965"/>
    </source>
</evidence>
<proteinExistence type="predicted"/>
<evidence type="ECO:0000259" key="2">
    <source>
        <dbReference type="Pfam" id="PF22240"/>
    </source>
</evidence>